<dbReference type="GO" id="GO:0003677">
    <property type="term" value="F:DNA binding"/>
    <property type="evidence" value="ECO:0007669"/>
    <property type="project" value="InterPro"/>
</dbReference>
<dbReference type="Ensembl" id="ENSSTUT00000083123.1">
    <property type="protein sequence ID" value="ENSSTUP00000078057.1"/>
    <property type="gene ID" value="ENSSTUG00000034430.1"/>
</dbReference>
<reference evidence="3" key="2">
    <citation type="submission" date="2025-09" db="UniProtKB">
        <authorList>
            <consortium name="Ensembl"/>
        </authorList>
    </citation>
    <scope>IDENTIFICATION</scope>
</reference>
<dbReference type="InterPro" id="IPR002492">
    <property type="entry name" value="Transposase_Tc1-like"/>
</dbReference>
<dbReference type="InterPro" id="IPR027417">
    <property type="entry name" value="P-loop_NTPase"/>
</dbReference>
<dbReference type="AlphaFoldDB" id="A0A674C3B3"/>
<dbReference type="Gene3D" id="3.40.50.300">
    <property type="entry name" value="P-loop containing nucleotide triphosphate hydrolases"/>
    <property type="match status" value="1"/>
</dbReference>
<keyword evidence="1" id="KW-0175">Coiled coil</keyword>
<name>A0A674C3B3_SALTR</name>
<evidence type="ECO:0000313" key="4">
    <source>
        <dbReference type="Proteomes" id="UP000472277"/>
    </source>
</evidence>
<evidence type="ECO:0000256" key="1">
    <source>
        <dbReference type="SAM" id="Coils"/>
    </source>
</evidence>
<protein>
    <recommendedName>
        <fullName evidence="2">Transposase Tc1-like domain-containing protein</fullName>
    </recommendedName>
</protein>
<accession>A0A674C3B3</accession>
<reference evidence="3" key="1">
    <citation type="submission" date="2025-08" db="UniProtKB">
        <authorList>
            <consortium name="Ensembl"/>
        </authorList>
    </citation>
    <scope>IDENTIFICATION</scope>
</reference>
<dbReference type="GeneTree" id="ENSGT01140000282752"/>
<keyword evidence="4" id="KW-1185">Reference proteome</keyword>
<proteinExistence type="predicted"/>
<organism evidence="3 4">
    <name type="scientific">Salmo trutta</name>
    <name type="common">Brown trout</name>
    <dbReference type="NCBI Taxonomy" id="8032"/>
    <lineage>
        <taxon>Eukaryota</taxon>
        <taxon>Metazoa</taxon>
        <taxon>Chordata</taxon>
        <taxon>Craniata</taxon>
        <taxon>Vertebrata</taxon>
        <taxon>Euteleostomi</taxon>
        <taxon>Actinopterygii</taxon>
        <taxon>Neopterygii</taxon>
        <taxon>Teleostei</taxon>
        <taxon>Protacanthopterygii</taxon>
        <taxon>Salmoniformes</taxon>
        <taxon>Salmonidae</taxon>
        <taxon>Salmoninae</taxon>
        <taxon>Salmo</taxon>
    </lineage>
</organism>
<sequence length="153" mass="18331">FQTAPGCNGSTITVRRELHEMGFHGRAAAHKPNITMHNAKRRLEWFKACRHWTLEQWKQLLGKINIMVNGGSCYTNNMFHKVQAALREEQMRILKERKEKIKREKELRQKQEAEILRDAEKEKKIKLEEEFKEQMFDEENKEKEEKEQVLPVK</sequence>
<dbReference type="Pfam" id="PF01498">
    <property type="entry name" value="HTH_Tnp_Tc3_2"/>
    <property type="match status" value="1"/>
</dbReference>
<feature type="coiled-coil region" evidence="1">
    <location>
        <begin position="84"/>
        <end position="148"/>
    </location>
</feature>
<feature type="domain" description="Transposase Tc1-like" evidence="2">
    <location>
        <begin position="4"/>
        <end position="45"/>
    </location>
</feature>
<dbReference type="InParanoid" id="A0A674C3B3"/>
<dbReference type="GO" id="GO:0015074">
    <property type="term" value="P:DNA integration"/>
    <property type="evidence" value="ECO:0007669"/>
    <property type="project" value="InterPro"/>
</dbReference>
<dbReference type="Proteomes" id="UP000472277">
    <property type="component" value="Chromosome 32"/>
</dbReference>
<evidence type="ECO:0000313" key="3">
    <source>
        <dbReference type="Ensembl" id="ENSSTUP00000078057.1"/>
    </source>
</evidence>
<dbReference type="GO" id="GO:0006313">
    <property type="term" value="P:DNA transposition"/>
    <property type="evidence" value="ECO:0007669"/>
    <property type="project" value="InterPro"/>
</dbReference>
<evidence type="ECO:0000259" key="2">
    <source>
        <dbReference type="Pfam" id="PF01498"/>
    </source>
</evidence>